<gene>
    <name evidence="3" type="ORF">CAPTEDRAFT_222485</name>
</gene>
<dbReference type="HOGENOM" id="CLU_388944_0_0_1"/>
<protein>
    <submittedName>
        <fullName evidence="3 4">Uncharacterized protein</fullName>
    </submittedName>
</protein>
<feature type="region of interest" description="Disordered" evidence="2">
    <location>
        <begin position="652"/>
        <end position="672"/>
    </location>
</feature>
<proteinExistence type="predicted"/>
<feature type="compositionally biased region" description="Polar residues" evidence="2">
    <location>
        <begin position="687"/>
        <end position="696"/>
    </location>
</feature>
<feature type="compositionally biased region" description="Acidic residues" evidence="2">
    <location>
        <begin position="199"/>
        <end position="209"/>
    </location>
</feature>
<feature type="compositionally biased region" description="Basic residues" evidence="2">
    <location>
        <begin position="1"/>
        <end position="17"/>
    </location>
</feature>
<feature type="region of interest" description="Disordered" evidence="2">
    <location>
        <begin position="687"/>
        <end position="710"/>
    </location>
</feature>
<organism evidence="3">
    <name type="scientific">Capitella teleta</name>
    <name type="common">Polychaete worm</name>
    <dbReference type="NCBI Taxonomy" id="283909"/>
    <lineage>
        <taxon>Eukaryota</taxon>
        <taxon>Metazoa</taxon>
        <taxon>Spiralia</taxon>
        <taxon>Lophotrochozoa</taxon>
        <taxon>Annelida</taxon>
        <taxon>Polychaeta</taxon>
        <taxon>Sedentaria</taxon>
        <taxon>Scolecida</taxon>
        <taxon>Capitellidae</taxon>
        <taxon>Capitella</taxon>
    </lineage>
</organism>
<dbReference type="EnsemblMetazoa" id="CapteT222485">
    <property type="protein sequence ID" value="CapteP222485"/>
    <property type="gene ID" value="CapteG222485"/>
</dbReference>
<feature type="compositionally biased region" description="Acidic residues" evidence="2">
    <location>
        <begin position="250"/>
        <end position="280"/>
    </location>
</feature>
<evidence type="ECO:0000313" key="3">
    <source>
        <dbReference type="EMBL" id="ELT96728.1"/>
    </source>
</evidence>
<reference evidence="4" key="3">
    <citation type="submission" date="2015-06" db="UniProtKB">
        <authorList>
            <consortium name="EnsemblMetazoa"/>
        </authorList>
    </citation>
    <scope>IDENTIFICATION</scope>
</reference>
<keyword evidence="5" id="KW-1185">Reference proteome</keyword>
<evidence type="ECO:0000256" key="2">
    <source>
        <dbReference type="SAM" id="MobiDB-lite"/>
    </source>
</evidence>
<dbReference type="EMBL" id="AMQN01011175">
    <property type="status" value="NOT_ANNOTATED_CDS"/>
    <property type="molecule type" value="Genomic_DNA"/>
</dbReference>
<feature type="region of interest" description="Disordered" evidence="2">
    <location>
        <begin position="189"/>
        <end position="209"/>
    </location>
</feature>
<feature type="region of interest" description="Disordered" evidence="2">
    <location>
        <begin position="1"/>
        <end position="95"/>
    </location>
</feature>
<evidence type="ECO:0000313" key="5">
    <source>
        <dbReference type="Proteomes" id="UP000014760"/>
    </source>
</evidence>
<feature type="region of interest" description="Disordered" evidence="2">
    <location>
        <begin position="231"/>
        <end position="287"/>
    </location>
</feature>
<dbReference type="AlphaFoldDB" id="R7TS26"/>
<feature type="coiled-coil region" evidence="1">
    <location>
        <begin position="366"/>
        <end position="514"/>
    </location>
</feature>
<accession>R7TS26</accession>
<reference evidence="3 5" key="2">
    <citation type="journal article" date="2013" name="Nature">
        <title>Insights into bilaterian evolution from three spiralian genomes.</title>
        <authorList>
            <person name="Simakov O."/>
            <person name="Marletaz F."/>
            <person name="Cho S.J."/>
            <person name="Edsinger-Gonzales E."/>
            <person name="Havlak P."/>
            <person name="Hellsten U."/>
            <person name="Kuo D.H."/>
            <person name="Larsson T."/>
            <person name="Lv J."/>
            <person name="Arendt D."/>
            <person name="Savage R."/>
            <person name="Osoegawa K."/>
            <person name="de Jong P."/>
            <person name="Grimwood J."/>
            <person name="Chapman J.A."/>
            <person name="Shapiro H."/>
            <person name="Aerts A."/>
            <person name="Otillar R.P."/>
            <person name="Terry A.Y."/>
            <person name="Boore J.L."/>
            <person name="Grigoriev I.V."/>
            <person name="Lindberg D.R."/>
            <person name="Seaver E.C."/>
            <person name="Weisblat D.A."/>
            <person name="Putnam N.H."/>
            <person name="Rokhsar D.S."/>
        </authorList>
    </citation>
    <scope>NUCLEOTIDE SEQUENCE</scope>
    <source>
        <strain evidence="3 5">I ESC-2004</strain>
    </source>
</reference>
<dbReference type="EMBL" id="KB308736">
    <property type="protein sequence ID" value="ELT96728.1"/>
    <property type="molecule type" value="Genomic_DNA"/>
</dbReference>
<evidence type="ECO:0000256" key="1">
    <source>
        <dbReference type="SAM" id="Coils"/>
    </source>
</evidence>
<sequence>MDKVQRAKSPKRNRKKAKNWEGTADSAQPRSWHKKKKKHRKVKNPNEVKPNKASLLREQRLTTPIQDESRTPSEELPPILKVLPAPKKKKSKKGDVISDKLIAKFCSPSRFSLRETEYFTPSAEDYDTPVSPVTTPKTSIIIYKTPKTLDNWTQCVQFQDECVQTDFEDDSPRDLTKQTSLTDVNMVLTSTSVTPDHTDLDDELDEASENTEERILAMAGDSFRKAVSEWLGDSDSDNSTVTEGDHVDDHGDDDDAEEEVGEEYDDDDEETEEEDEELEDDSIKDNDEVAVESEKDNIEDISVVGGVSNHQDTSEEGISVVKSDTIDYQEYEKVNDLDLLVPSDLGITHRDTSVQVDPAEEESVITEDLIEYRKKCKEELEELSAKLRAFKNECKAELRRDRRGSCHGEEISSADASIEMQEKRLSKLLEQIEQEQELLEKKNSLLELEENLTGKEEELHEKEDNLMSQEKEIDDIEGFLQRRYHLAKKKEEEIQELEQMIRKVKLDQEAEADKIDCQAKDEKVSIKKSVAVKNWDIIQQSLIENQSSLQTQLYQAKAELSKSESRENDKARILQALNEQISNLEHDQRKKDKRIKDLEQHLAMQVELSLRDRECASLSSISPLPIASTRAPSLYTGQNSFNLRAGLPSVSEAVNGQKKRRRDPSRTSMTQLSDGVIVATPSRINRNSDFCSSGNPQMDADGQSKTCAVM</sequence>
<name>R7TS26_CAPTE</name>
<reference evidence="5" key="1">
    <citation type="submission" date="2012-12" db="EMBL/GenBank/DDBJ databases">
        <authorList>
            <person name="Hellsten U."/>
            <person name="Grimwood J."/>
            <person name="Chapman J.A."/>
            <person name="Shapiro H."/>
            <person name="Aerts A."/>
            <person name="Otillar R.P."/>
            <person name="Terry A.Y."/>
            <person name="Boore J.L."/>
            <person name="Simakov O."/>
            <person name="Marletaz F."/>
            <person name="Cho S.-J."/>
            <person name="Edsinger-Gonzales E."/>
            <person name="Havlak P."/>
            <person name="Kuo D.-H."/>
            <person name="Larsson T."/>
            <person name="Lv J."/>
            <person name="Arendt D."/>
            <person name="Savage R."/>
            <person name="Osoegawa K."/>
            <person name="de Jong P."/>
            <person name="Lindberg D.R."/>
            <person name="Seaver E.C."/>
            <person name="Weisblat D.A."/>
            <person name="Putnam N.H."/>
            <person name="Grigoriev I.V."/>
            <person name="Rokhsar D.S."/>
        </authorList>
    </citation>
    <scope>NUCLEOTIDE SEQUENCE</scope>
    <source>
        <strain evidence="5">I ESC-2004</strain>
    </source>
</reference>
<feature type="coiled-coil region" evidence="1">
    <location>
        <begin position="567"/>
        <end position="601"/>
    </location>
</feature>
<keyword evidence="1" id="KW-0175">Coiled coil</keyword>
<feature type="compositionally biased region" description="Basic and acidic residues" evidence="2">
    <location>
        <begin position="44"/>
        <end position="60"/>
    </location>
</feature>
<feature type="compositionally biased region" description="Basic residues" evidence="2">
    <location>
        <begin position="31"/>
        <end position="43"/>
    </location>
</feature>
<evidence type="ECO:0000313" key="4">
    <source>
        <dbReference type="EnsemblMetazoa" id="CapteP222485"/>
    </source>
</evidence>
<dbReference type="Proteomes" id="UP000014760">
    <property type="component" value="Unassembled WGS sequence"/>
</dbReference>